<keyword evidence="2" id="KW-0809">Transit peptide</keyword>
<evidence type="ECO:0000256" key="1">
    <source>
        <dbReference type="ARBA" id="ARBA00022737"/>
    </source>
</evidence>
<evidence type="ECO:0000313" key="7">
    <source>
        <dbReference type="EMBL" id="QIP66799.1"/>
    </source>
</evidence>
<dbReference type="Gene3D" id="1.25.40.10">
    <property type="entry name" value="Tetratricopeptide repeat domain"/>
    <property type="match status" value="1"/>
</dbReference>
<sequence>MKFSAVPSLVECLTSVCHPPSRGLSSPTRSHIRHCRKEQDLPRLTNQLLNSSGSSQANQLLNKLNDHLGSGMLRPELAHQLFDKLFPQTVPVSADALNVLFSALACGLPSAACNDGPALAIALFKHMARARCRQVMAPTNHTYNTLIECCHMARRPDIGPAFFGLLLKTGITADVFTFNSLLKCLCDMKL</sequence>
<proteinExistence type="predicted"/>
<evidence type="ECO:0000256" key="2">
    <source>
        <dbReference type="ARBA" id="ARBA00022946"/>
    </source>
</evidence>
<evidence type="ECO:0000313" key="6">
    <source>
        <dbReference type="EMBL" id="QIP66701.1"/>
    </source>
</evidence>
<dbReference type="EMBL" id="MT014063">
    <property type="protein sequence ID" value="QIP66234.1"/>
    <property type="molecule type" value="Genomic_DNA"/>
</dbReference>
<dbReference type="EMBL" id="MT015134">
    <property type="protein sequence ID" value="QIP66799.1"/>
    <property type="molecule type" value="Genomic_DNA"/>
</dbReference>
<reference evidence="3" key="1">
    <citation type="journal article" date="2021" name="Nat. Commun.">
        <title>The genetic basis of cytoplasmic male sterility and fertility restoration in wheat.</title>
        <authorList>
            <person name="Melonek J."/>
            <person name="Duarte J."/>
            <person name="Martin J."/>
            <person name="Beuf L."/>
            <person name="Murigneux A."/>
            <person name="Varenne P."/>
            <person name="Comadran J."/>
            <person name="Specel S."/>
            <person name="Levadoux S."/>
            <person name="Bernath-Levin K."/>
            <person name="Torney F."/>
            <person name="Pichon J.-P."/>
            <person name="Perez P."/>
            <person name="Small I."/>
        </authorList>
    </citation>
    <scope>NUCLEOTIDE SEQUENCE</scope>
    <source>
        <strain evidence="3">Anapurna.300k_Assembly_142</strain>
        <strain evidence="4">Primepii.300k_Assembly_141</strain>
        <strain evidence="5">R0932E.300k_Assembly_160</strain>
        <strain evidence="6">R0934F.300k_Assembly_146</strain>
        <strain evidence="7">R197.300k_Assembly_141</strain>
    </source>
</reference>
<keyword evidence="1" id="KW-0677">Repeat</keyword>
<dbReference type="Pfam" id="PF13041">
    <property type="entry name" value="PPR_2"/>
    <property type="match status" value="1"/>
</dbReference>
<dbReference type="InterPro" id="IPR002885">
    <property type="entry name" value="PPR_rpt"/>
</dbReference>
<dbReference type="EMBL" id="MT014777">
    <property type="protein sequence ID" value="QIP66602.1"/>
    <property type="molecule type" value="Genomic_DNA"/>
</dbReference>
<protein>
    <submittedName>
        <fullName evidence="3">Restorer of fertility-like protein</fullName>
    </submittedName>
</protein>
<name>A0A7S5RZE0_WHEAT</name>
<dbReference type="EMBL" id="MT014578">
    <property type="protein sequence ID" value="QIP66496.1"/>
    <property type="molecule type" value="Genomic_DNA"/>
</dbReference>
<evidence type="ECO:0000313" key="3">
    <source>
        <dbReference type="EMBL" id="QIP66234.1"/>
    </source>
</evidence>
<dbReference type="AlphaFoldDB" id="A0A7S5RZE0"/>
<dbReference type="InterPro" id="IPR011990">
    <property type="entry name" value="TPR-like_helical_dom_sf"/>
</dbReference>
<organism evidence="3">
    <name type="scientific">Triticum aestivum</name>
    <name type="common">Wheat</name>
    <dbReference type="NCBI Taxonomy" id="4565"/>
    <lineage>
        <taxon>Eukaryota</taxon>
        <taxon>Viridiplantae</taxon>
        <taxon>Streptophyta</taxon>
        <taxon>Embryophyta</taxon>
        <taxon>Tracheophyta</taxon>
        <taxon>Spermatophyta</taxon>
        <taxon>Magnoliopsida</taxon>
        <taxon>Liliopsida</taxon>
        <taxon>Poales</taxon>
        <taxon>Poaceae</taxon>
        <taxon>BOP clade</taxon>
        <taxon>Pooideae</taxon>
        <taxon>Triticodae</taxon>
        <taxon>Triticeae</taxon>
        <taxon>Triticinae</taxon>
        <taxon>Triticum</taxon>
    </lineage>
</organism>
<dbReference type="EMBL" id="MT014953">
    <property type="protein sequence ID" value="QIP66701.1"/>
    <property type="molecule type" value="Genomic_DNA"/>
</dbReference>
<evidence type="ECO:0000313" key="4">
    <source>
        <dbReference type="EMBL" id="QIP66496.1"/>
    </source>
</evidence>
<accession>A0A7S5RZE0</accession>
<evidence type="ECO:0000313" key="5">
    <source>
        <dbReference type="EMBL" id="QIP66602.1"/>
    </source>
</evidence>